<dbReference type="Pfam" id="PF01408">
    <property type="entry name" value="GFO_IDH_MocA"/>
    <property type="match status" value="1"/>
</dbReference>
<dbReference type="InterPro" id="IPR051450">
    <property type="entry name" value="Gfo/Idh/MocA_Oxidoreductases"/>
</dbReference>
<evidence type="ECO:0000256" key="1">
    <source>
        <dbReference type="ARBA" id="ARBA00010928"/>
    </source>
</evidence>
<sequence>MSKIATYGEINLPIRVGIVGTGFAAKIRAQSFDAESRTQLVAVSGRNPERTAEFAHSFNIVAVADWQKLVQMPDIDLVLVATINAHHGAIVRAAIAAGKHTIVEYPLSLDLGEAREIVALAEAKKVLLHVEHIELLGGLHQTMREWLDRVGEVYYARYSTIVPQRPVPEKWTFHRSEFGFPLTAALSRLHRFTDLFGSIESISCNNQYWGGVGDYYKTCLCTAQFRFKNNSAIGEIAYGKGEGLWQGSRKFEVHGDKGALIFDGDEGVFIQDGTSTPLDLGARKGLFAKDLEIVLDYLIDGKPNYVTPAASLATLRVADAARIAAETRRTVVIDSL</sequence>
<dbReference type="HOGENOM" id="CLU_023194_1_3_3"/>
<dbReference type="Proteomes" id="UP000010366">
    <property type="component" value="Chromosome"/>
</dbReference>
<name>K9UH35_CHAP6</name>
<dbReference type="RefSeq" id="WP_015159667.1">
    <property type="nucleotide sequence ID" value="NC_019697.1"/>
</dbReference>
<feature type="domain" description="Gfo/Idh/MocA-like oxidoreductase C-terminal" evidence="3">
    <location>
        <begin position="149"/>
        <end position="331"/>
    </location>
</feature>
<dbReference type="STRING" id="1173020.Cha6605_2462"/>
<dbReference type="SUPFAM" id="SSF55347">
    <property type="entry name" value="Glyceraldehyde-3-phosphate dehydrogenase-like, C-terminal domain"/>
    <property type="match status" value="1"/>
</dbReference>
<feature type="domain" description="Gfo/Idh/MocA-like oxidoreductase N-terminal" evidence="2">
    <location>
        <begin position="14"/>
        <end position="132"/>
    </location>
</feature>
<organism evidence="4 5">
    <name type="scientific">Chamaesiphon minutus (strain ATCC 27169 / PCC 6605)</name>
    <dbReference type="NCBI Taxonomy" id="1173020"/>
    <lineage>
        <taxon>Bacteria</taxon>
        <taxon>Bacillati</taxon>
        <taxon>Cyanobacteriota</taxon>
        <taxon>Cyanophyceae</taxon>
        <taxon>Gomontiellales</taxon>
        <taxon>Chamaesiphonaceae</taxon>
        <taxon>Chamaesiphon</taxon>
    </lineage>
</organism>
<accession>K9UH35</accession>
<dbReference type="Pfam" id="PF02894">
    <property type="entry name" value="GFO_IDH_MocA_C"/>
    <property type="match status" value="1"/>
</dbReference>
<dbReference type="GO" id="GO:0000166">
    <property type="term" value="F:nucleotide binding"/>
    <property type="evidence" value="ECO:0007669"/>
    <property type="project" value="InterPro"/>
</dbReference>
<comment type="similarity">
    <text evidence="1">Belongs to the Gfo/Idh/MocA family.</text>
</comment>
<dbReference type="OrthoDB" id="455005at2"/>
<reference evidence="4 5" key="1">
    <citation type="submission" date="2012-05" db="EMBL/GenBank/DDBJ databases">
        <title>Finished chromosome of genome of Chamaesiphon sp. PCC 6605.</title>
        <authorList>
            <consortium name="US DOE Joint Genome Institute"/>
            <person name="Gugger M."/>
            <person name="Coursin T."/>
            <person name="Rippka R."/>
            <person name="Tandeau De Marsac N."/>
            <person name="Huntemann M."/>
            <person name="Wei C.-L."/>
            <person name="Han J."/>
            <person name="Detter J.C."/>
            <person name="Han C."/>
            <person name="Tapia R."/>
            <person name="Chen A."/>
            <person name="Kyrpides N."/>
            <person name="Mavromatis K."/>
            <person name="Markowitz V."/>
            <person name="Szeto E."/>
            <person name="Ivanova N."/>
            <person name="Pagani I."/>
            <person name="Pati A."/>
            <person name="Goodwin L."/>
            <person name="Nordberg H.P."/>
            <person name="Cantor M.N."/>
            <person name="Hua S.X."/>
            <person name="Woyke T."/>
            <person name="Kerfeld C.A."/>
        </authorList>
    </citation>
    <scope>NUCLEOTIDE SEQUENCE [LARGE SCALE GENOMIC DNA]</scope>
    <source>
        <strain evidence="5">ATCC 27169 / PCC 6605</strain>
    </source>
</reference>
<dbReference type="eggNOG" id="COG0673">
    <property type="taxonomic scope" value="Bacteria"/>
</dbReference>
<proteinExistence type="inferred from homology"/>
<dbReference type="InterPro" id="IPR000683">
    <property type="entry name" value="Gfo/Idh/MocA-like_OxRdtase_N"/>
</dbReference>
<dbReference type="PANTHER" id="PTHR43377:SF10">
    <property type="entry name" value="BILIVERDIN REDUCTASE"/>
    <property type="match status" value="1"/>
</dbReference>
<evidence type="ECO:0000259" key="3">
    <source>
        <dbReference type="Pfam" id="PF02894"/>
    </source>
</evidence>
<evidence type="ECO:0000313" key="4">
    <source>
        <dbReference type="EMBL" id="AFY93519.1"/>
    </source>
</evidence>
<gene>
    <name evidence="4" type="ORF">Cha6605_2462</name>
</gene>
<dbReference type="SUPFAM" id="SSF51735">
    <property type="entry name" value="NAD(P)-binding Rossmann-fold domains"/>
    <property type="match status" value="1"/>
</dbReference>
<protein>
    <submittedName>
        <fullName evidence="4">Putative dehydrogenase</fullName>
    </submittedName>
</protein>
<dbReference type="PANTHER" id="PTHR43377">
    <property type="entry name" value="BILIVERDIN REDUCTASE A"/>
    <property type="match status" value="1"/>
</dbReference>
<dbReference type="Gene3D" id="3.30.360.10">
    <property type="entry name" value="Dihydrodipicolinate Reductase, domain 2"/>
    <property type="match status" value="1"/>
</dbReference>
<dbReference type="KEGG" id="cmp:Cha6605_2462"/>
<keyword evidence="5" id="KW-1185">Reference proteome</keyword>
<dbReference type="InterPro" id="IPR036291">
    <property type="entry name" value="NAD(P)-bd_dom_sf"/>
</dbReference>
<evidence type="ECO:0000313" key="5">
    <source>
        <dbReference type="Proteomes" id="UP000010366"/>
    </source>
</evidence>
<dbReference type="Gene3D" id="3.40.50.720">
    <property type="entry name" value="NAD(P)-binding Rossmann-like Domain"/>
    <property type="match status" value="1"/>
</dbReference>
<dbReference type="EMBL" id="CP003600">
    <property type="protein sequence ID" value="AFY93519.1"/>
    <property type="molecule type" value="Genomic_DNA"/>
</dbReference>
<evidence type="ECO:0000259" key="2">
    <source>
        <dbReference type="Pfam" id="PF01408"/>
    </source>
</evidence>
<dbReference type="AlphaFoldDB" id="K9UH35"/>
<dbReference type="InterPro" id="IPR004104">
    <property type="entry name" value="Gfo/Idh/MocA-like_OxRdtase_C"/>
</dbReference>
<dbReference type="PATRIC" id="fig|1173020.3.peg.2808"/>